<organism evidence="20 21">
    <name type="scientific">Bos mutus</name>
    <name type="common">wild yak</name>
    <dbReference type="NCBI Taxonomy" id="72004"/>
    <lineage>
        <taxon>Eukaryota</taxon>
        <taxon>Metazoa</taxon>
        <taxon>Chordata</taxon>
        <taxon>Craniata</taxon>
        <taxon>Vertebrata</taxon>
        <taxon>Euteleostomi</taxon>
        <taxon>Mammalia</taxon>
        <taxon>Eutheria</taxon>
        <taxon>Laurasiatheria</taxon>
        <taxon>Artiodactyla</taxon>
        <taxon>Ruminantia</taxon>
        <taxon>Pecora</taxon>
        <taxon>Bovidae</taxon>
        <taxon>Bovinae</taxon>
        <taxon>Bos</taxon>
    </lineage>
</organism>
<comment type="caution">
    <text evidence="20">The sequence shown here is derived from an EMBL/GenBank/DDBJ whole genome shotgun (WGS) entry which is preliminary data.</text>
</comment>
<dbReference type="InterPro" id="IPR036179">
    <property type="entry name" value="Ig-like_dom_sf"/>
</dbReference>
<accession>A0A6B0RQS9</accession>
<keyword evidence="7" id="KW-0677">Repeat</keyword>
<dbReference type="InterPro" id="IPR003599">
    <property type="entry name" value="Ig_sub"/>
</dbReference>
<feature type="compositionally biased region" description="Polar residues" evidence="18">
    <location>
        <begin position="576"/>
        <end position="590"/>
    </location>
</feature>
<evidence type="ECO:0000313" key="21">
    <source>
        <dbReference type="Proteomes" id="UP000322234"/>
    </source>
</evidence>
<dbReference type="PANTHER" id="PTHR10075:SF23">
    <property type="entry name" value="MYOTILIN"/>
    <property type="match status" value="1"/>
</dbReference>
<dbReference type="InterPro" id="IPR013783">
    <property type="entry name" value="Ig-like_fold"/>
</dbReference>
<evidence type="ECO:0000256" key="14">
    <source>
        <dbReference type="ARBA" id="ARBA00061540"/>
    </source>
</evidence>
<comment type="function">
    <text evidence="13">Component of a complex of multiple actin cross-linking proteins. Involved in the control of myofibril assembly and stability at the Z lines in muscle cells.</text>
</comment>
<evidence type="ECO:0000256" key="12">
    <source>
        <dbReference type="ARBA" id="ARBA00023319"/>
    </source>
</evidence>
<dbReference type="PANTHER" id="PTHR10075">
    <property type="entry name" value="BASIGIN RELATED"/>
    <property type="match status" value="1"/>
</dbReference>
<evidence type="ECO:0000256" key="11">
    <source>
        <dbReference type="ARBA" id="ARBA00023212"/>
    </source>
</evidence>
<feature type="region of interest" description="Disordered" evidence="18">
    <location>
        <begin position="474"/>
        <end position="500"/>
    </location>
</feature>
<dbReference type="Pfam" id="PF07679">
    <property type="entry name" value="I-set"/>
    <property type="match status" value="3"/>
</dbReference>
<dbReference type="GO" id="GO:0003779">
    <property type="term" value="F:actin binding"/>
    <property type="evidence" value="ECO:0007669"/>
    <property type="project" value="UniProtKB-KW"/>
</dbReference>
<evidence type="ECO:0000256" key="6">
    <source>
        <dbReference type="ARBA" id="ARBA00022490"/>
    </source>
</evidence>
<evidence type="ECO:0000313" key="20">
    <source>
        <dbReference type="EMBL" id="MXQ91037.1"/>
    </source>
</evidence>
<reference evidence="20" key="1">
    <citation type="submission" date="2019-10" db="EMBL/GenBank/DDBJ databases">
        <title>The sequence and de novo assembly of the wild yak genome.</title>
        <authorList>
            <person name="Liu Y."/>
        </authorList>
    </citation>
    <scope>NUCLEOTIDE SEQUENCE [LARGE SCALE GENOMIC DNA]</scope>
    <source>
        <strain evidence="20">WY2019</strain>
    </source>
</reference>
<feature type="domain" description="Ig-like" evidence="19">
    <location>
        <begin position="726"/>
        <end position="818"/>
    </location>
</feature>
<dbReference type="FunFam" id="2.60.40.10:FF:000694">
    <property type="entry name" value="Myotilin"/>
    <property type="match status" value="1"/>
</dbReference>
<dbReference type="SUPFAM" id="SSF48726">
    <property type="entry name" value="Immunoglobulin"/>
    <property type="match status" value="3"/>
</dbReference>
<keyword evidence="21" id="KW-1185">Reference proteome</keyword>
<gene>
    <name evidence="20" type="ORF">E5288_WYG005593</name>
</gene>
<evidence type="ECO:0000256" key="2">
    <source>
        <dbReference type="ARBA" id="ARBA00004216"/>
    </source>
</evidence>
<feature type="compositionally biased region" description="Low complexity" evidence="18">
    <location>
        <begin position="404"/>
        <end position="419"/>
    </location>
</feature>
<comment type="similarity">
    <text evidence="14">Belongs to the myotilin/palladin family.</text>
</comment>
<dbReference type="AlphaFoldDB" id="A0A6B0RQS9"/>
<evidence type="ECO:0000256" key="1">
    <source>
        <dbReference type="ARBA" id="ARBA00004135"/>
    </source>
</evidence>
<sequence length="875" mass="97419">MKLSKKQGTKTVVPDLPVINYKVTISVKLENTYALRKQRVIQIMLSNYAVQPSETKDYTGLTNLVSVLQLKRIKKKTTRVSLTISPPVNEASNTRSSYSTLVQPLCIEPQRMQSPCSSLLGSTCAVAPVFTKHLQDISTTRGQFVVFECRVQATAAVQVHWYREKEQIADSDDFRILRKIESLPFPEEVCTLIITEAFPEDSGDFKCIAENEAGTAVSTARLFVSPEGKVEKSEGSQKSPTRKFPPKLVSSPWSSDSHTKDKNPDNTPINLMQTIPETASHNEHEIQVPKEEFCTINENSSELQPQWNNILQEKATPSKPGALYPQDLNKEAQTKVASDSLQPSVIPGLQTQIQDPTPSGASHYNKLPSTSINQLNMFNYERPKHFIQSQNPCGSRLQPPGPEISSYSSQTKQSSITIQPRQCTEQRYSASSTVSSHITMSSSAFPASPQQLAGSNPAQRVTATYNQSPASFLSSILPSQPDYSSSKNPSTVDSNYQQPSVGQSINVKSSQNANAKLTPRTPDHEIQGSKEALIQDLERKLKCKDSLLHNGNQRLTYEEKMARRLLGPQNAAAVFQGQNDSEAQDSAQQHNIEHARLQVPTSQVRSRSSSRGDVNDQDAIQEKFYPPRFIQVPENMSIEEGRFCRMDFKVSGLPAPDVSWYLNGRPVQSDDFHKMIVSEKGFHSLIFEVVRASDAGAYACVAKNRAGEATFTVQLDVLAKEHRRAPMFIYKPQSKKVFEGESVKLECQISAVPPPKLFWKRNNEMVQFNTDRISLYHDNSGRVTLLIKDVNKKDAGWYTVSAVNEAGVTTCNTRLDVTARPNQTLPAPKQLRVRPTFSKYLALNGKGLNVKQAFNPEGEFQRLAAQSGLYESEEL</sequence>
<feature type="region of interest" description="Disordered" evidence="18">
    <location>
        <begin position="226"/>
        <end position="268"/>
    </location>
</feature>
<dbReference type="PROSITE" id="PS50835">
    <property type="entry name" value="IG_LIKE"/>
    <property type="match status" value="3"/>
</dbReference>
<feature type="domain" description="Ig-like" evidence="19">
    <location>
        <begin position="128"/>
        <end position="225"/>
    </location>
</feature>
<comment type="subcellular location">
    <subcellularLocation>
        <location evidence="1">Cell membrane</location>
        <location evidence="1">Sarcolemma</location>
    </subcellularLocation>
    <subcellularLocation>
        <location evidence="3">Cytoplasm</location>
        <location evidence="3">Cytoskeleton</location>
    </subcellularLocation>
    <subcellularLocation>
        <location evidence="2">Cytoplasm</location>
        <location evidence="2">Myofibril</location>
        <location evidence="2">Sarcomere</location>
        <location evidence="2">Z line</location>
    </subcellularLocation>
</comment>
<evidence type="ECO:0000256" key="7">
    <source>
        <dbReference type="ARBA" id="ARBA00022737"/>
    </source>
</evidence>
<keyword evidence="5" id="KW-0488">Methylation</keyword>
<dbReference type="Gene3D" id="2.60.40.10">
    <property type="entry name" value="Immunoglobulins"/>
    <property type="match status" value="3"/>
</dbReference>
<proteinExistence type="inferred from homology"/>
<evidence type="ECO:0000256" key="9">
    <source>
        <dbReference type="ARBA" id="ARBA00023179"/>
    </source>
</evidence>
<dbReference type="CDD" id="cd05892">
    <property type="entry name" value="IgI_Myotilin_C"/>
    <property type="match status" value="1"/>
</dbReference>
<dbReference type="FunFam" id="2.60.40.10:FF:000256">
    <property type="entry name" value="myopalladin isoform X1"/>
    <property type="match status" value="1"/>
</dbReference>
<dbReference type="InterPro" id="IPR007110">
    <property type="entry name" value="Ig-like_dom"/>
</dbReference>
<keyword evidence="8" id="KW-0472">Membrane</keyword>
<evidence type="ECO:0000256" key="13">
    <source>
        <dbReference type="ARBA" id="ARBA00059872"/>
    </source>
</evidence>
<dbReference type="Proteomes" id="UP000322234">
    <property type="component" value="Unassembled WGS sequence"/>
</dbReference>
<dbReference type="EMBL" id="VBQZ03000067">
    <property type="protein sequence ID" value="MXQ91037.1"/>
    <property type="molecule type" value="Genomic_DNA"/>
</dbReference>
<dbReference type="SMART" id="SM00408">
    <property type="entry name" value="IGc2"/>
    <property type="match status" value="3"/>
</dbReference>
<evidence type="ECO:0000256" key="16">
    <source>
        <dbReference type="ARBA" id="ARBA00078538"/>
    </source>
</evidence>
<keyword evidence="11" id="KW-0206">Cytoskeleton</keyword>
<keyword evidence="6" id="KW-0963">Cytoplasm</keyword>
<dbReference type="GO" id="GO:0005856">
    <property type="term" value="C:cytoskeleton"/>
    <property type="evidence" value="ECO:0007669"/>
    <property type="project" value="UniProtKB-SubCell"/>
</dbReference>
<feature type="region of interest" description="Disordered" evidence="18">
    <location>
        <begin position="387"/>
        <end position="435"/>
    </location>
</feature>
<dbReference type="InterPro" id="IPR013098">
    <property type="entry name" value="Ig_I-set"/>
</dbReference>
<evidence type="ECO:0000256" key="5">
    <source>
        <dbReference type="ARBA" id="ARBA00022481"/>
    </source>
</evidence>
<keyword evidence="12" id="KW-0393">Immunoglobulin domain</keyword>
<evidence type="ECO:0000256" key="8">
    <source>
        <dbReference type="ARBA" id="ARBA00023136"/>
    </source>
</evidence>
<feature type="domain" description="Ig-like" evidence="19">
    <location>
        <begin position="627"/>
        <end position="712"/>
    </location>
</feature>
<feature type="region of interest" description="Disordered" evidence="18">
    <location>
        <begin position="576"/>
        <end position="618"/>
    </location>
</feature>
<keyword evidence="9" id="KW-0514">Muscle protein</keyword>
<keyword evidence="4" id="KW-1003">Cell membrane</keyword>
<evidence type="ECO:0000256" key="17">
    <source>
        <dbReference type="ARBA" id="ARBA00083117"/>
    </source>
</evidence>
<evidence type="ECO:0000256" key="18">
    <source>
        <dbReference type="SAM" id="MobiDB-lite"/>
    </source>
</evidence>
<evidence type="ECO:0000256" key="4">
    <source>
        <dbReference type="ARBA" id="ARBA00022475"/>
    </source>
</evidence>
<name>A0A6B0RQS9_9CETA</name>
<dbReference type="InterPro" id="IPR003598">
    <property type="entry name" value="Ig_sub2"/>
</dbReference>
<evidence type="ECO:0000256" key="3">
    <source>
        <dbReference type="ARBA" id="ARBA00004245"/>
    </source>
</evidence>
<protein>
    <recommendedName>
        <fullName evidence="15">Myotilin</fullName>
    </recommendedName>
    <alternativeName>
        <fullName evidence="17">Myofibrillar titin-like Ig domains protein</fullName>
    </alternativeName>
    <alternativeName>
        <fullName evidence="16">Titin immunoglobulin domain protein</fullName>
    </alternativeName>
</protein>
<dbReference type="SMART" id="SM00409">
    <property type="entry name" value="IG"/>
    <property type="match status" value="3"/>
</dbReference>
<dbReference type="FunFam" id="2.60.40.10:FF:000702">
    <property type="entry name" value="Myotilin"/>
    <property type="match status" value="1"/>
</dbReference>
<feature type="compositionally biased region" description="Polar residues" evidence="18">
    <location>
        <begin position="599"/>
        <end position="612"/>
    </location>
</feature>
<evidence type="ECO:0000256" key="15">
    <source>
        <dbReference type="ARBA" id="ARBA00069811"/>
    </source>
</evidence>
<dbReference type="GO" id="GO:0042383">
    <property type="term" value="C:sarcolemma"/>
    <property type="evidence" value="ECO:0007669"/>
    <property type="project" value="UniProtKB-SubCell"/>
</dbReference>
<evidence type="ECO:0000259" key="19">
    <source>
        <dbReference type="PROSITE" id="PS50835"/>
    </source>
</evidence>
<evidence type="ECO:0000256" key="10">
    <source>
        <dbReference type="ARBA" id="ARBA00023203"/>
    </source>
</evidence>
<keyword evidence="10" id="KW-0009">Actin-binding</keyword>
<dbReference type="GO" id="GO:0030018">
    <property type="term" value="C:Z disc"/>
    <property type="evidence" value="ECO:0007669"/>
    <property type="project" value="UniProtKB-SubCell"/>
</dbReference>